<name>A0A3B0QUT8_9ZZZZ</name>
<dbReference type="Pfam" id="PF11974">
    <property type="entry name" value="bMG3"/>
    <property type="match status" value="1"/>
</dbReference>
<dbReference type="InterPro" id="IPR041462">
    <property type="entry name" value="Bact_A2M_MG6"/>
</dbReference>
<dbReference type="SMART" id="SM01359">
    <property type="entry name" value="A2M_N_2"/>
    <property type="match status" value="1"/>
</dbReference>
<dbReference type="InterPro" id="IPR047565">
    <property type="entry name" value="Alpha-macroglob_thiol-ester_cl"/>
</dbReference>
<organism evidence="4">
    <name type="scientific">hydrothermal vent metagenome</name>
    <dbReference type="NCBI Taxonomy" id="652676"/>
    <lineage>
        <taxon>unclassified sequences</taxon>
        <taxon>metagenomes</taxon>
        <taxon>ecological metagenomes</taxon>
    </lineage>
</organism>
<dbReference type="SMART" id="SM01360">
    <property type="entry name" value="A2M"/>
    <property type="match status" value="1"/>
</dbReference>
<dbReference type="InterPro" id="IPR011625">
    <property type="entry name" value="A2M_N_BRD"/>
</dbReference>
<dbReference type="Pfam" id="PF07678">
    <property type="entry name" value="TED_complement"/>
    <property type="match status" value="1"/>
</dbReference>
<dbReference type="Pfam" id="PF00207">
    <property type="entry name" value="A2M"/>
    <property type="match status" value="1"/>
</dbReference>
<feature type="domain" description="Alpha-2-macroglobulin bait region" evidence="2">
    <location>
        <begin position="653"/>
        <end position="795"/>
    </location>
</feature>
<evidence type="ECO:0000256" key="1">
    <source>
        <dbReference type="ARBA" id="ARBA00022729"/>
    </source>
</evidence>
<gene>
    <name evidence="4" type="ORF">MNBD_DELTA01-1681</name>
</gene>
<dbReference type="InterPro" id="IPR008930">
    <property type="entry name" value="Terpenoid_cyclase/PrenylTrfase"/>
</dbReference>
<dbReference type="Gene3D" id="2.60.40.1930">
    <property type="match status" value="1"/>
</dbReference>
<dbReference type="Gene3D" id="1.50.10.20">
    <property type="match status" value="1"/>
</dbReference>
<reference evidence="4" key="1">
    <citation type="submission" date="2018-06" db="EMBL/GenBank/DDBJ databases">
        <authorList>
            <person name="Zhirakovskaya E."/>
        </authorList>
    </citation>
    <scope>NUCLEOTIDE SEQUENCE</scope>
</reference>
<evidence type="ECO:0000259" key="2">
    <source>
        <dbReference type="SMART" id="SM01359"/>
    </source>
</evidence>
<proteinExistence type="predicted"/>
<dbReference type="InterPro" id="IPR041203">
    <property type="entry name" value="Bact_A2M_MG5"/>
</dbReference>
<dbReference type="InterPro" id="IPR051802">
    <property type="entry name" value="YfhM-like"/>
</dbReference>
<dbReference type="PANTHER" id="PTHR40094:SF1">
    <property type="entry name" value="UBIQUITIN DOMAIN-CONTAINING PROTEIN"/>
    <property type="match status" value="1"/>
</dbReference>
<feature type="domain" description="Alpha-2-macroglobulin" evidence="3">
    <location>
        <begin position="860"/>
        <end position="949"/>
    </location>
</feature>
<dbReference type="Pfam" id="PF17973">
    <property type="entry name" value="bMG10"/>
    <property type="match status" value="1"/>
</dbReference>
<evidence type="ECO:0000313" key="4">
    <source>
        <dbReference type="EMBL" id="VAV85170.1"/>
    </source>
</evidence>
<dbReference type="Pfam" id="PF07703">
    <property type="entry name" value="A2M_BRD"/>
    <property type="match status" value="1"/>
</dbReference>
<protein>
    <submittedName>
        <fullName evidence="4">Alpha-2-macroglobulin</fullName>
    </submittedName>
</protein>
<dbReference type="InterPro" id="IPR002890">
    <property type="entry name" value="MG2"/>
</dbReference>
<dbReference type="Pfam" id="PF01835">
    <property type="entry name" value="MG2"/>
    <property type="match status" value="1"/>
</dbReference>
<dbReference type="Pfam" id="PF17972">
    <property type="entry name" value="bMG5"/>
    <property type="match status" value="1"/>
</dbReference>
<dbReference type="InterPro" id="IPR041246">
    <property type="entry name" value="Bact_MG10"/>
</dbReference>
<dbReference type="InterPro" id="IPR001599">
    <property type="entry name" value="Macroglobln_a2"/>
</dbReference>
<sequence>MRFTGKGVILPDNDVLSIPFEAINVRSVQVTAFRIFEDNIGQFLQSNRLDGKSNHGRVGRHLWRKTIYLSAADLDSWNRYSIDATELLRKNPGDLLRLTLSINRGNSIYSCSEEDNQVPVVKDSPLRDYEDYNLRETSNWEYVEESLGQNGNYPNWREREDPCKDAYYTYASYKSKVKDARNFLASNIGLLAKRGTHGTLRVAATNLKTSEVMKGVELTVMNFQGQVMQTAKTDSKGFASIELDKTPFYMLAEKDGEKGYLKLTSASVLPTSHFDVGGQKVKAGIKGHIYGERGVWRPGDKIHLTFVLQDKDAVIPAGHPVSMRLYSPKGQLMQRVTNSTPVGDFYKFTMQTAEDAITGSWTVKAQLGGSSFKKKIRIETVKPNRLKVELEFGKEELHRSEMPLDGKVFGQWLHGATASNLKTDIKLQLKSIPTTFNRFSDYVFDDPSRAFSYKPDIIFEGKLDDKGYASFNKEIWQGRDAPGALSARFVTRVFEESGNFSISRKTIPYYPFESFVGIKSPKGDAKRGMLLTDTRHKVSIVTVNAKGEPVDLDEVKVTLYKVRWKWWWDKSGSSLAHYSSGVYNRVIQEGTISTSGGGKGEWEFNVEYPEWGRYLLRACDVNGEHCTGKIVYIDWPGWAGRARAESGVGASALTLSSDKKAYNVGEKAVIRLPEVSRGRALISIENGSGILEQRWLELNKGTRNLEVDLTGEMTPNVYVSVTVLQPHAEKKNDRPIRLYGVLPLLVEDSKTRLKPQLKATDEWAPESKVSFEVSEKEGRPMTYTVAVVDEGLLGLTSYKTPNLHKKFYRKEALGVSTWDLFDFVAGAYGGELERLLAVGGDEEIIRDGEDVSGKKRFAPVVKFFGPFQLNADEKRNHEFELPQYIGAVRVMVVAGKDAAYGKVAKSVFVREQLTLLATLPRVIGPGEEMAVPVSVFVMDDNLKNVVLKIEPDKNFKVVGSDTVKLSFDKSGDKIAMLRLKVGEVLGKGRVRLIASGGGFNASSEIFIEIRSANSQTVNHYKKVLQPGESWDEMIVPHGLAGTNAISLEVSGIPPLSLERRLQYLIRYPHGCVEQTTSSVFPQLYLPVLTNLSDKQKMRLEKNVQAGVERLRGFQLVSGGFGYWPGSSGASNWSSSYAGHFLLEAERLGYYVLPNMKSEWIVFQRSMAQSWKAGGVREDLDQAYRLYTLALAGKPEMGAMNRLRESGELSPVVRWQLAAAYQLAGQGEAASDLIKDIDTSTEKYKRPGRTYGSALRDKAIILNSLVGLGDNRRAYEVVEEISAELSGRDWYSTQSVAFSLLALAGYIDGNARDVKFVFQEKIGGGGISEVTSDTPIYVRSIKGFSLSGERVFVKNTSKRVLTASVIVKGVAKAGLEKAAASGLGIDVFYMDRNGKEVKPSEITHGQDFMPRVRVNNNTKLDMENIALSHIVPSGWEIHNSRLDFLSETGSSEEGGAVTDFDYQDIRDDRIYTYFSLKAGESKELVSVFNGSYLGRFYLPGISVEAMYDASKYGRTKGQWTTVIKSEK</sequence>
<dbReference type="GO" id="GO:0005615">
    <property type="term" value="C:extracellular space"/>
    <property type="evidence" value="ECO:0007669"/>
    <property type="project" value="InterPro"/>
</dbReference>
<dbReference type="EMBL" id="UOEA01000083">
    <property type="protein sequence ID" value="VAV85170.1"/>
    <property type="molecule type" value="Genomic_DNA"/>
</dbReference>
<dbReference type="GO" id="GO:0004866">
    <property type="term" value="F:endopeptidase inhibitor activity"/>
    <property type="evidence" value="ECO:0007669"/>
    <property type="project" value="InterPro"/>
</dbReference>
<dbReference type="CDD" id="cd02891">
    <property type="entry name" value="A2M_like"/>
    <property type="match status" value="1"/>
</dbReference>
<dbReference type="InterPro" id="IPR011626">
    <property type="entry name" value="Alpha-macroglobulin_TED"/>
</dbReference>
<dbReference type="Pfam" id="PF17962">
    <property type="entry name" value="bMG6"/>
    <property type="match status" value="1"/>
</dbReference>
<dbReference type="PANTHER" id="PTHR40094">
    <property type="entry name" value="ALPHA-2-MACROGLOBULIN HOMOLOG"/>
    <property type="match status" value="1"/>
</dbReference>
<evidence type="ECO:0000259" key="3">
    <source>
        <dbReference type="SMART" id="SM01360"/>
    </source>
</evidence>
<dbReference type="InterPro" id="IPR021868">
    <property type="entry name" value="Alpha_2_Macroglob_MG3"/>
</dbReference>
<dbReference type="SUPFAM" id="SSF48239">
    <property type="entry name" value="Terpenoid cyclases/Protein prenyltransferases"/>
    <property type="match status" value="1"/>
</dbReference>
<accession>A0A3B0QUT8</accession>
<keyword evidence="1" id="KW-0732">Signal</keyword>
<dbReference type="SMART" id="SM01419">
    <property type="entry name" value="Thiol-ester_cl"/>
    <property type="match status" value="1"/>
</dbReference>